<feature type="transmembrane region" description="Helical" evidence="4">
    <location>
        <begin position="228"/>
        <end position="248"/>
    </location>
</feature>
<comment type="similarity">
    <text evidence="2">Belongs to the major facilitator superfamily. Monocarboxylate porter (TC 2.A.1.13) family.</text>
</comment>
<keyword evidence="4" id="KW-1133">Transmembrane helix</keyword>
<evidence type="ECO:0000256" key="2">
    <source>
        <dbReference type="ARBA" id="ARBA00006727"/>
    </source>
</evidence>
<keyword evidence="7" id="KW-1185">Reference proteome</keyword>
<feature type="transmembrane region" description="Helical" evidence="4">
    <location>
        <begin position="76"/>
        <end position="98"/>
    </location>
</feature>
<dbReference type="Pfam" id="PF07690">
    <property type="entry name" value="MFS_1"/>
    <property type="match status" value="1"/>
</dbReference>
<dbReference type="InterPro" id="IPR011701">
    <property type="entry name" value="MFS"/>
</dbReference>
<evidence type="ECO:0000259" key="5">
    <source>
        <dbReference type="PROSITE" id="PS50850"/>
    </source>
</evidence>
<evidence type="ECO:0000256" key="4">
    <source>
        <dbReference type="SAM" id="Phobius"/>
    </source>
</evidence>
<sequence length="466" mass="50715">MAKTSPVFVTAGSGNNEPKDKSTHQSLRPSRSIIFDTSDEETDTKKLARDHLCVGYENKFDGPPPDGGVKAWTQALMAHFVVFNTWGTINSFGIFQTFYRDYLSRSASEISWIGSMQVFFLFVVGVFTGRLTDAGYFRAVFASGSTLVVLGSLTASFSNQYWQLFLSQGLCVGLGMGGLFCPVIAVLSTYFSRRRNLAIGVAISGSATGGMIYPIIARQLLPMIGFSWTMRVMALIQLITLLIANFSMRSRIRPRRSGSVIEFSAFTEKAYLLFTIGMFFLKLLHLLYLTEANRLYSIGPFSRDRLSFSYDSSINILMVMNGVGAIGRVIPGLLADLYLGPLNVVIPAAAICTTLLFCWIAIQSSTALYTWAVFYGIFGATVQGLFPAALSSLTTDLQKAGTRMGMVYTIVSFANLTGPPLAGLLIKAGEGRYIYAFIFGGLCLALGTSFLVASRIAKGGWGLAKV</sequence>
<feature type="transmembrane region" description="Helical" evidence="4">
    <location>
        <begin position="161"/>
        <end position="185"/>
    </location>
</feature>
<dbReference type="InterPro" id="IPR036259">
    <property type="entry name" value="MFS_trans_sf"/>
</dbReference>
<dbReference type="PANTHER" id="PTHR11360:SF130">
    <property type="entry name" value="MAJOR FACILITATOR SUPERFAMILY (MFS) PROFILE DOMAIN-CONTAINING PROTEIN-RELATED"/>
    <property type="match status" value="1"/>
</dbReference>
<feature type="domain" description="Major facilitator superfamily (MFS) profile" evidence="5">
    <location>
        <begin position="71"/>
        <end position="466"/>
    </location>
</feature>
<proteinExistence type="inferred from homology"/>
<feature type="transmembrane region" description="Helical" evidence="4">
    <location>
        <begin position="432"/>
        <end position="453"/>
    </location>
</feature>
<dbReference type="Gene3D" id="1.20.1250.20">
    <property type="entry name" value="MFS general substrate transporter like domains"/>
    <property type="match status" value="1"/>
</dbReference>
<evidence type="ECO:0000256" key="1">
    <source>
        <dbReference type="ARBA" id="ARBA00004141"/>
    </source>
</evidence>
<feature type="transmembrane region" description="Helical" evidence="4">
    <location>
        <begin position="110"/>
        <end position="129"/>
    </location>
</feature>
<feature type="transmembrane region" description="Helical" evidence="4">
    <location>
        <begin position="342"/>
        <end position="362"/>
    </location>
</feature>
<evidence type="ECO:0000256" key="3">
    <source>
        <dbReference type="SAM" id="MobiDB-lite"/>
    </source>
</evidence>
<feature type="region of interest" description="Disordered" evidence="3">
    <location>
        <begin position="1"/>
        <end position="29"/>
    </location>
</feature>
<dbReference type="PANTHER" id="PTHR11360">
    <property type="entry name" value="MONOCARBOXYLATE TRANSPORTER"/>
    <property type="match status" value="1"/>
</dbReference>
<comment type="caution">
    <text evidence="6">The sequence shown here is derived from an EMBL/GenBank/DDBJ whole genome shotgun (WGS) entry which is preliminary data.</text>
</comment>
<name>A0ABQ9P9Z8_9PEZI</name>
<feature type="transmembrane region" description="Helical" evidence="4">
    <location>
        <begin position="136"/>
        <end position="155"/>
    </location>
</feature>
<accession>A0ABQ9P9Z8</accession>
<dbReference type="SUPFAM" id="SSF103473">
    <property type="entry name" value="MFS general substrate transporter"/>
    <property type="match status" value="1"/>
</dbReference>
<feature type="transmembrane region" description="Helical" evidence="4">
    <location>
        <begin position="197"/>
        <end position="216"/>
    </location>
</feature>
<reference evidence="6" key="1">
    <citation type="submission" date="2023-04" db="EMBL/GenBank/DDBJ databases">
        <title>Colletotrichum limetticola genome sequence.</title>
        <authorList>
            <person name="Baroncelli R."/>
        </authorList>
    </citation>
    <scope>NUCLEOTIDE SEQUENCE</scope>
    <source>
        <strain evidence="6">KLA-Anderson</strain>
    </source>
</reference>
<evidence type="ECO:0000313" key="7">
    <source>
        <dbReference type="Proteomes" id="UP001169217"/>
    </source>
</evidence>
<dbReference type="EMBL" id="JARUPT010000741">
    <property type="protein sequence ID" value="KAK0368920.1"/>
    <property type="molecule type" value="Genomic_DNA"/>
</dbReference>
<comment type="subcellular location">
    <subcellularLocation>
        <location evidence="1">Membrane</location>
        <topology evidence="1">Multi-pass membrane protein</topology>
    </subcellularLocation>
</comment>
<keyword evidence="4" id="KW-0812">Transmembrane</keyword>
<feature type="transmembrane region" description="Helical" evidence="4">
    <location>
        <begin position="405"/>
        <end position="426"/>
    </location>
</feature>
<dbReference type="Proteomes" id="UP001169217">
    <property type="component" value="Unassembled WGS sequence"/>
</dbReference>
<feature type="transmembrane region" description="Helical" evidence="4">
    <location>
        <begin position="269"/>
        <end position="288"/>
    </location>
</feature>
<dbReference type="PROSITE" id="PS50850">
    <property type="entry name" value="MFS"/>
    <property type="match status" value="1"/>
</dbReference>
<protein>
    <submittedName>
        <fullName evidence="6">MFS monocarboxylate transporter</fullName>
    </submittedName>
</protein>
<dbReference type="InterPro" id="IPR020846">
    <property type="entry name" value="MFS_dom"/>
</dbReference>
<dbReference type="InterPro" id="IPR050327">
    <property type="entry name" value="Proton-linked_MCT"/>
</dbReference>
<evidence type="ECO:0000313" key="6">
    <source>
        <dbReference type="EMBL" id="KAK0368920.1"/>
    </source>
</evidence>
<gene>
    <name evidence="6" type="ORF">CLIM01_13728</name>
</gene>
<keyword evidence="4" id="KW-0472">Membrane</keyword>
<organism evidence="6 7">
    <name type="scientific">Colletotrichum limetticola</name>
    <dbReference type="NCBI Taxonomy" id="1209924"/>
    <lineage>
        <taxon>Eukaryota</taxon>
        <taxon>Fungi</taxon>
        <taxon>Dikarya</taxon>
        <taxon>Ascomycota</taxon>
        <taxon>Pezizomycotina</taxon>
        <taxon>Sordariomycetes</taxon>
        <taxon>Hypocreomycetidae</taxon>
        <taxon>Glomerellales</taxon>
        <taxon>Glomerellaceae</taxon>
        <taxon>Colletotrichum</taxon>
        <taxon>Colletotrichum acutatum species complex</taxon>
    </lineage>
</organism>
<feature type="transmembrane region" description="Helical" evidence="4">
    <location>
        <begin position="368"/>
        <end position="393"/>
    </location>
</feature>